<dbReference type="Pfam" id="PF07715">
    <property type="entry name" value="Plug"/>
    <property type="match status" value="1"/>
</dbReference>
<keyword evidence="16" id="KW-0675">Receptor</keyword>
<keyword evidence="8 12" id="KW-0798">TonB box</keyword>
<dbReference type="InterPro" id="IPR039426">
    <property type="entry name" value="TonB-dep_rcpt-like"/>
</dbReference>
<proteinExistence type="inferred from homology"/>
<keyword evidence="17" id="KW-1185">Reference proteome</keyword>
<dbReference type="EMBL" id="JACFXU010000013">
    <property type="protein sequence ID" value="MBA6411972.1"/>
    <property type="molecule type" value="Genomic_DNA"/>
</dbReference>
<accession>A0A7W2TU13</accession>
<keyword evidence="9 11" id="KW-0472">Membrane</keyword>
<keyword evidence="13" id="KW-0732">Signal</keyword>
<keyword evidence="4" id="KW-0410">Iron transport</keyword>
<keyword evidence="2 11" id="KW-0813">Transport</keyword>
<dbReference type="PANTHER" id="PTHR32552">
    <property type="entry name" value="FERRICHROME IRON RECEPTOR-RELATED"/>
    <property type="match status" value="1"/>
</dbReference>
<evidence type="ECO:0000259" key="15">
    <source>
        <dbReference type="Pfam" id="PF07715"/>
    </source>
</evidence>
<sequence length="839" mass="91260">MLKPTKLIPHPISIALASLAFSASLPAFAQGTALEEVIVTAEKREAGAQDTPISLVALSGESLDQRGITNTEDLLKNISGLGGNIAPGSRGATAISIRGVSSGNPGNISLDPAVGQYIDGVYVGKLAGSAMDVAEIERVELLRGPQGTLYGRNSTGGAINFITRKPTGEFGLRATGSLGNKDYVSGKLALDLPAVGTVGEGLGEFALSLGAQKRKRDPFYRNEAGGRGFDDLDREAYRLALRWTPSDDVTVDYNYDRSKLDENIALQQVVALNPLDAAGQVSRLQGLQGTLAAARKLAQNPGADPRISSRWIPSIEKTIAAYEARVNAGEGRASRGGADFSPVADTTVDGHSLTLSWDAGDMGALGDVTFKSITAYRELETYMFGDIEDIDSRLDSNGVGAMGDLVHLTLGQLYAPSFGYSYPLVDSVWQGIDELGAYHSKQDTTSKYEQFSQELQMVGATDRVDYALGLYYFDDQSNYDRHAVFSAPLAGTGSQSYELTTEAWAVFGQATWRPEILDDRLSLTAGLRYTEEKKEIDYDYSESASIFSYTPARAISNDENFYNTSGNITLAYQLSDEVNTFLRYATGYRSGGFNGEVFNNPFGEETIEQWELGIKSDWWDNRLRVNGSIYTYVYDDLQVSQIKTDESGATTSLISNAGKADRWGAELEITVAPIADMVAGLSYTYINGDYDEFPDTCGTAVPIQCISGKKDALRAASPANQLNAFVDYTFARTSIGEVTGFLQVNWTDEWAESALWTGVVNDQPHHYPHRMMDERTLLSGRLSLQQIPVGDGLMRVSLWGKNLLDDDYPTFSINFGALGIVTEQYGDPRTYGLEVSYEY</sequence>
<feature type="domain" description="TonB-dependent receptor plug" evidence="15">
    <location>
        <begin position="49"/>
        <end position="158"/>
    </location>
</feature>
<feature type="signal peptide" evidence="13">
    <location>
        <begin position="1"/>
        <end position="29"/>
    </location>
</feature>
<gene>
    <name evidence="16" type="ORF">H2508_02470</name>
</gene>
<name>A0A7W2TU13_9GAMM</name>
<dbReference type="Gene3D" id="2.40.170.20">
    <property type="entry name" value="TonB-dependent receptor, beta-barrel domain"/>
    <property type="match status" value="2"/>
</dbReference>
<keyword evidence="6" id="KW-0408">Iron</keyword>
<dbReference type="Proteomes" id="UP000539350">
    <property type="component" value="Unassembled WGS sequence"/>
</dbReference>
<dbReference type="PANTHER" id="PTHR32552:SF81">
    <property type="entry name" value="TONB-DEPENDENT OUTER MEMBRANE RECEPTOR"/>
    <property type="match status" value="1"/>
</dbReference>
<feature type="chain" id="PRO_5031046419" evidence="13">
    <location>
        <begin position="30"/>
        <end position="839"/>
    </location>
</feature>
<organism evidence="16 17">
    <name type="scientific">Sediminihaliea albiluteola</name>
    <dbReference type="NCBI Taxonomy" id="2758564"/>
    <lineage>
        <taxon>Bacteria</taxon>
        <taxon>Pseudomonadati</taxon>
        <taxon>Pseudomonadota</taxon>
        <taxon>Gammaproteobacteria</taxon>
        <taxon>Cellvibrionales</taxon>
        <taxon>Halieaceae</taxon>
        <taxon>Sediminihaliea</taxon>
    </lineage>
</organism>
<dbReference type="InterPro" id="IPR012910">
    <property type="entry name" value="Plug_dom"/>
</dbReference>
<evidence type="ECO:0000256" key="1">
    <source>
        <dbReference type="ARBA" id="ARBA00004571"/>
    </source>
</evidence>
<feature type="domain" description="TonB-dependent receptor-like beta-barrel" evidence="14">
    <location>
        <begin position="403"/>
        <end position="746"/>
    </location>
</feature>
<evidence type="ECO:0000256" key="8">
    <source>
        <dbReference type="ARBA" id="ARBA00023077"/>
    </source>
</evidence>
<evidence type="ECO:0000256" key="7">
    <source>
        <dbReference type="ARBA" id="ARBA00023065"/>
    </source>
</evidence>
<dbReference type="AlphaFoldDB" id="A0A7W2TU13"/>
<evidence type="ECO:0000313" key="16">
    <source>
        <dbReference type="EMBL" id="MBA6411972.1"/>
    </source>
</evidence>
<evidence type="ECO:0000256" key="11">
    <source>
        <dbReference type="PROSITE-ProRule" id="PRU01360"/>
    </source>
</evidence>
<dbReference type="InterPro" id="IPR036942">
    <property type="entry name" value="Beta-barrel_TonB_sf"/>
</dbReference>
<evidence type="ECO:0000256" key="10">
    <source>
        <dbReference type="ARBA" id="ARBA00023237"/>
    </source>
</evidence>
<keyword evidence="3 11" id="KW-1134">Transmembrane beta strand</keyword>
<dbReference type="SUPFAM" id="SSF56935">
    <property type="entry name" value="Porins"/>
    <property type="match status" value="1"/>
</dbReference>
<comment type="similarity">
    <text evidence="11 12">Belongs to the TonB-dependent receptor family.</text>
</comment>
<dbReference type="RefSeq" id="WP_182168808.1">
    <property type="nucleotide sequence ID" value="NZ_JACFXU010000013.1"/>
</dbReference>
<evidence type="ECO:0000256" key="2">
    <source>
        <dbReference type="ARBA" id="ARBA00022448"/>
    </source>
</evidence>
<dbReference type="InterPro" id="IPR000531">
    <property type="entry name" value="Beta-barrel_TonB"/>
</dbReference>
<evidence type="ECO:0000256" key="12">
    <source>
        <dbReference type="RuleBase" id="RU003357"/>
    </source>
</evidence>
<reference evidence="16 17" key="1">
    <citation type="submission" date="2020-07" db="EMBL/GenBank/DDBJ databases">
        <title>Halieaceae bacterium, F7430, whole genome shotgun sequencing project.</title>
        <authorList>
            <person name="Jiang S."/>
            <person name="Liu Z.W."/>
            <person name="Du Z.J."/>
        </authorList>
    </citation>
    <scope>NUCLEOTIDE SEQUENCE [LARGE SCALE GENOMIC DNA]</scope>
    <source>
        <strain evidence="16 17">F7430</strain>
    </source>
</reference>
<keyword evidence="7" id="KW-0406">Ion transport</keyword>
<comment type="caution">
    <text evidence="16">The sequence shown here is derived from an EMBL/GenBank/DDBJ whole genome shotgun (WGS) entry which is preliminary data.</text>
</comment>
<protein>
    <submittedName>
        <fullName evidence="16">TonB-dependent receptor</fullName>
    </submittedName>
</protein>
<comment type="subcellular location">
    <subcellularLocation>
        <location evidence="1 11">Cell outer membrane</location>
        <topology evidence="1 11">Multi-pass membrane protein</topology>
    </subcellularLocation>
</comment>
<evidence type="ECO:0000256" key="6">
    <source>
        <dbReference type="ARBA" id="ARBA00023004"/>
    </source>
</evidence>
<evidence type="ECO:0000256" key="3">
    <source>
        <dbReference type="ARBA" id="ARBA00022452"/>
    </source>
</evidence>
<evidence type="ECO:0000256" key="4">
    <source>
        <dbReference type="ARBA" id="ARBA00022496"/>
    </source>
</evidence>
<dbReference type="GO" id="GO:0009279">
    <property type="term" value="C:cell outer membrane"/>
    <property type="evidence" value="ECO:0007669"/>
    <property type="project" value="UniProtKB-SubCell"/>
</dbReference>
<dbReference type="Pfam" id="PF00593">
    <property type="entry name" value="TonB_dep_Rec_b-barrel"/>
    <property type="match status" value="1"/>
</dbReference>
<evidence type="ECO:0000256" key="5">
    <source>
        <dbReference type="ARBA" id="ARBA00022692"/>
    </source>
</evidence>
<keyword evidence="5 11" id="KW-0812">Transmembrane</keyword>
<dbReference type="PROSITE" id="PS52016">
    <property type="entry name" value="TONB_DEPENDENT_REC_3"/>
    <property type="match status" value="1"/>
</dbReference>
<evidence type="ECO:0000256" key="13">
    <source>
        <dbReference type="SAM" id="SignalP"/>
    </source>
</evidence>
<evidence type="ECO:0000313" key="17">
    <source>
        <dbReference type="Proteomes" id="UP000539350"/>
    </source>
</evidence>
<keyword evidence="10 11" id="KW-0998">Cell outer membrane</keyword>
<evidence type="ECO:0000256" key="9">
    <source>
        <dbReference type="ARBA" id="ARBA00023136"/>
    </source>
</evidence>
<dbReference type="GO" id="GO:0006826">
    <property type="term" value="P:iron ion transport"/>
    <property type="evidence" value="ECO:0007669"/>
    <property type="project" value="UniProtKB-KW"/>
</dbReference>
<evidence type="ECO:0000259" key="14">
    <source>
        <dbReference type="Pfam" id="PF00593"/>
    </source>
</evidence>